<sequence length="67" mass="7559">MKDVEGATVLGAIGEPCKRYLTRRVRRGTYAKCDGDYWLFCERNKGHKGPHVLVNGVEFTDEGAWAE</sequence>
<dbReference type="RefSeq" id="YP_009275735.1">
    <property type="nucleotide sequence ID" value="NC_030932.1"/>
</dbReference>
<accession>A0A0E3T702</accession>
<reference evidence="1 2" key="1">
    <citation type="journal article" date="2015" name="Sci. Rep.">
        <title>Bacteriophages of wastewater foaming-associated filamentous Gordonia reduce host levels in raw activated sludge.</title>
        <authorList>
            <person name="Liu M."/>
            <person name="Gill J.J."/>
            <person name="Young R."/>
            <person name="Summer E.J."/>
        </authorList>
    </citation>
    <scope>NUCLEOTIDE SEQUENCE [LARGE SCALE GENOMIC DNA]</scope>
</reference>
<evidence type="ECO:0000313" key="1">
    <source>
        <dbReference type="EMBL" id="AKC03074.1"/>
    </source>
</evidence>
<dbReference type="GeneID" id="28800888"/>
<dbReference type="Proteomes" id="UP000033018">
    <property type="component" value="Segment"/>
</dbReference>
<proteinExistence type="predicted"/>
<name>A0A0E3T702_9CAUD</name>
<gene>
    <name evidence="1" type="ORF">Gsput1_49</name>
</gene>
<protein>
    <submittedName>
        <fullName evidence="1">Uncharacterized protein</fullName>
    </submittedName>
</protein>
<dbReference type="KEGG" id="vg:28800888"/>
<organism evidence="1 2">
    <name type="scientific">Gordonia phage Gsput1</name>
    <dbReference type="NCBI Taxonomy" id="1622193"/>
    <lineage>
        <taxon>Viruses</taxon>
        <taxon>Duplodnaviria</taxon>
        <taxon>Heunggongvirae</taxon>
        <taxon>Uroviricota</taxon>
        <taxon>Caudoviricetes</taxon>
        <taxon>Ruthgordonvirinae</taxon>
        <taxon>Gesputvirus</taxon>
        <taxon>Gesputvirus gsput1</taxon>
    </lineage>
</organism>
<evidence type="ECO:0000313" key="2">
    <source>
        <dbReference type="Proteomes" id="UP000033018"/>
    </source>
</evidence>
<keyword evidence="2" id="KW-1185">Reference proteome</keyword>
<dbReference type="OrthoDB" id="39782at10239"/>
<dbReference type="EMBL" id="KP790011">
    <property type="protein sequence ID" value="AKC03074.1"/>
    <property type="molecule type" value="Genomic_DNA"/>
</dbReference>